<reference evidence="3" key="1">
    <citation type="submission" date="2014-09" db="EMBL/GenBank/DDBJ databases">
        <authorList>
            <person name="Gomez-Valero L."/>
        </authorList>
    </citation>
    <scope>NUCLEOTIDE SEQUENCE [LARGE SCALE GENOMIC DNA]</scope>
    <source>
        <strain evidence="3">ATCC700992</strain>
    </source>
</reference>
<dbReference type="KEGG" id="lfa:LFA_0610"/>
<dbReference type="Proteomes" id="UP000032430">
    <property type="component" value="Chromosome I"/>
</dbReference>
<feature type="compositionally biased region" description="Polar residues" evidence="1">
    <location>
        <begin position="155"/>
        <end position="164"/>
    </location>
</feature>
<keyword evidence="3" id="KW-1185">Reference proteome</keyword>
<accession>A0A098G0S3</accession>
<feature type="region of interest" description="Disordered" evidence="1">
    <location>
        <begin position="124"/>
        <end position="194"/>
    </location>
</feature>
<dbReference type="AlphaFoldDB" id="A0A098G0S3"/>
<sequence length="194" mass="21869">MLDQDAYEQISRVFDEWERARLQQPNQEPQLTLDYDEVLRDLEKLQANEKDSDVVRVALSAERYNDKPVAGIQNPSKRKSSNVVSQCTGSQGGNLYFWDSNFNRTRMVSAGDIYPKMRQSIHTWKRMDSGPNQTSSASSSSRIAETDVDSKQNKRSTATRSSSGIFDKKSAKSRTNPSDNEKGKESNSNCSPSM</sequence>
<dbReference type="EMBL" id="LN614827">
    <property type="protein sequence ID" value="CEG56063.1"/>
    <property type="molecule type" value="Genomic_DNA"/>
</dbReference>
<evidence type="ECO:0000256" key="1">
    <source>
        <dbReference type="SAM" id="MobiDB-lite"/>
    </source>
</evidence>
<dbReference type="OrthoDB" id="5654680at2"/>
<dbReference type="RefSeq" id="WP_045094811.1">
    <property type="nucleotide sequence ID" value="NZ_LN614827.1"/>
</dbReference>
<proteinExistence type="predicted"/>
<gene>
    <name evidence="2" type="ORF">LFA_0610</name>
</gene>
<name>A0A098G0S3_9GAMM</name>
<dbReference type="HOGENOM" id="CLU_1179038_0_0_6"/>
<protein>
    <submittedName>
        <fullName evidence="2">Uncharacterized protein</fullName>
    </submittedName>
</protein>
<organism evidence="2 3">
    <name type="scientific">Legionella fallonii LLAP-10</name>
    <dbReference type="NCBI Taxonomy" id="1212491"/>
    <lineage>
        <taxon>Bacteria</taxon>
        <taxon>Pseudomonadati</taxon>
        <taxon>Pseudomonadota</taxon>
        <taxon>Gammaproteobacteria</taxon>
        <taxon>Legionellales</taxon>
        <taxon>Legionellaceae</taxon>
        <taxon>Legionella</taxon>
    </lineage>
</organism>
<evidence type="ECO:0000313" key="2">
    <source>
        <dbReference type="EMBL" id="CEG56063.1"/>
    </source>
</evidence>
<evidence type="ECO:0000313" key="3">
    <source>
        <dbReference type="Proteomes" id="UP000032430"/>
    </source>
</evidence>